<dbReference type="InterPro" id="IPR001110">
    <property type="entry name" value="UPF0012_CS"/>
</dbReference>
<dbReference type="PROSITE" id="PS50263">
    <property type="entry name" value="CN_HYDROLASE"/>
    <property type="match status" value="1"/>
</dbReference>
<proteinExistence type="inferred from homology"/>
<sequence>MPKLAAAQMVSSASVSDNLKQIEQFFINAKEEEADLLMLPENFAFMGMHESDKLSIAEKYGVGEIQEKISHWAKSYGLWVIAGTLPLKGLNNRVRASSLVFDNKGLCAARYDKIHLFDVRVADNEAHQESSTVERGDEVVVVDTPIGRVGLTVCYDLRFPELHRQLVVRGAQILAVPSAFTAVTGAAHWEVLLRARAIENLCYVAAPNQGGQHENGRQTYGHSMIVEPWGKVISCHEAGIGMITADIDLHRLEQLRLQFPSNEHHVLINK</sequence>
<dbReference type="AlphaFoldDB" id="A0A078L3I2"/>
<evidence type="ECO:0000313" key="5">
    <source>
        <dbReference type="Proteomes" id="UP000044071"/>
    </source>
</evidence>
<accession>A0A078L3I2</accession>
<name>A0A078L3I2_9GAMM</name>
<organism evidence="4 5">
    <name type="scientific">Legionella massiliensis</name>
    <dbReference type="NCBI Taxonomy" id="1034943"/>
    <lineage>
        <taxon>Bacteria</taxon>
        <taxon>Pseudomonadati</taxon>
        <taxon>Pseudomonadota</taxon>
        <taxon>Gammaproteobacteria</taxon>
        <taxon>Legionellales</taxon>
        <taxon>Legionellaceae</taxon>
        <taxon>Legionella</taxon>
    </lineage>
</organism>
<feature type="domain" description="CN hydrolase" evidence="3">
    <location>
        <begin position="2"/>
        <end position="249"/>
    </location>
</feature>
<reference evidence="4 5" key="1">
    <citation type="submission" date="2014-06" db="EMBL/GenBank/DDBJ databases">
        <authorList>
            <person name="Urmite Genomes Urmite Genomes"/>
        </authorList>
    </citation>
    <scope>NUCLEOTIDE SEQUENCE [LARGE SCALE GENOMIC DNA]</scope>
</reference>
<comment type="similarity">
    <text evidence="1">Belongs to the carbon-nitrogen hydrolase superfamily. NIT1/NIT2 family.</text>
</comment>
<evidence type="ECO:0000256" key="2">
    <source>
        <dbReference type="ARBA" id="ARBA00022801"/>
    </source>
</evidence>
<dbReference type="CDD" id="cd07572">
    <property type="entry name" value="nit"/>
    <property type="match status" value="1"/>
</dbReference>
<evidence type="ECO:0000259" key="3">
    <source>
        <dbReference type="PROSITE" id="PS50263"/>
    </source>
</evidence>
<gene>
    <name evidence="4" type="primary">ramA</name>
    <name evidence="4" type="ORF">BN59_02996</name>
</gene>
<dbReference type="PANTHER" id="PTHR23088:SF27">
    <property type="entry name" value="DEAMINATED GLUTATHIONE AMIDASE"/>
    <property type="match status" value="1"/>
</dbReference>
<dbReference type="Proteomes" id="UP000044071">
    <property type="component" value="Unassembled WGS sequence"/>
</dbReference>
<dbReference type="SUPFAM" id="SSF56317">
    <property type="entry name" value="Carbon-nitrogen hydrolase"/>
    <property type="match status" value="1"/>
</dbReference>
<dbReference type="InterPro" id="IPR036526">
    <property type="entry name" value="C-N_Hydrolase_sf"/>
</dbReference>
<dbReference type="STRING" id="1034943.BN59_02996"/>
<dbReference type="EMBL" id="CCSB01000003">
    <property type="protein sequence ID" value="CDZ78684.1"/>
    <property type="molecule type" value="Genomic_DNA"/>
</dbReference>
<dbReference type="PANTHER" id="PTHR23088">
    <property type="entry name" value="NITRILASE-RELATED"/>
    <property type="match status" value="1"/>
</dbReference>
<evidence type="ECO:0000256" key="1">
    <source>
        <dbReference type="ARBA" id="ARBA00010613"/>
    </source>
</evidence>
<evidence type="ECO:0000313" key="4">
    <source>
        <dbReference type="EMBL" id="CDZ78684.1"/>
    </source>
</evidence>
<dbReference type="Pfam" id="PF00795">
    <property type="entry name" value="CN_hydrolase"/>
    <property type="match status" value="1"/>
</dbReference>
<protein>
    <submittedName>
        <fullName evidence="4">(R)-stereoselective amidase</fullName>
    </submittedName>
</protein>
<dbReference type="InterPro" id="IPR045254">
    <property type="entry name" value="Nit1/2_C-N_Hydrolase"/>
</dbReference>
<dbReference type="OrthoDB" id="9811121at2"/>
<keyword evidence="2" id="KW-0378">Hydrolase</keyword>
<dbReference type="InterPro" id="IPR003010">
    <property type="entry name" value="C-N_Hydrolase"/>
</dbReference>
<dbReference type="PROSITE" id="PS01227">
    <property type="entry name" value="UPF0012"/>
    <property type="match status" value="1"/>
</dbReference>
<keyword evidence="5" id="KW-1185">Reference proteome</keyword>
<dbReference type="RefSeq" id="WP_044011801.1">
    <property type="nucleotide sequence ID" value="NZ_CCVW01000003.1"/>
</dbReference>
<dbReference type="eggNOG" id="COG0388">
    <property type="taxonomic scope" value="Bacteria"/>
</dbReference>
<dbReference type="GO" id="GO:0016811">
    <property type="term" value="F:hydrolase activity, acting on carbon-nitrogen (but not peptide) bonds, in linear amides"/>
    <property type="evidence" value="ECO:0007669"/>
    <property type="project" value="InterPro"/>
</dbReference>
<dbReference type="Gene3D" id="3.60.110.10">
    <property type="entry name" value="Carbon-nitrogen hydrolase"/>
    <property type="match status" value="1"/>
</dbReference>